<dbReference type="PROSITE" id="PS51273">
    <property type="entry name" value="GATASE_TYPE_1"/>
    <property type="match status" value="1"/>
</dbReference>
<gene>
    <name evidence="2" type="ORF">MLD63_09280</name>
</gene>
<dbReference type="PANTHER" id="PTHR42695">
    <property type="entry name" value="GLUTAMINE AMIDOTRANSFERASE YLR126C-RELATED"/>
    <property type="match status" value="1"/>
</dbReference>
<dbReference type="RefSeq" id="WP_255329637.1">
    <property type="nucleotide sequence ID" value="NZ_JAKZEU010000003.1"/>
</dbReference>
<sequence length="241" mass="26264">MRIGILQCGKSPDQIRDELGDYPDMFHRLLAGRGFDFRTYDVEEMEFPGSVADQDGWLITGSRHGAYEDHAFIPPLEDFIRDAYATSVPMVGICFGHQIIAQALGGTVVKHPDGWAVGVQDYDFGGAPVTLNAWHQDQVVSLPEGAEVAGRNAFCENAALIYGDRAYTVQAHPEFDDAFIQGLIDHRAKGKVPQDLLDRAEARMGQATGASLIADRIEAFFLQPRALRRGDGTGASTRGAA</sequence>
<proteinExistence type="predicted"/>
<accession>A0ABT1MR55</accession>
<dbReference type="Proteomes" id="UP001203945">
    <property type="component" value="Unassembled WGS sequence"/>
</dbReference>
<organism evidence="2 3">
    <name type="scientific">Paracoccus albicereus</name>
    <dbReference type="NCBI Taxonomy" id="2922394"/>
    <lineage>
        <taxon>Bacteria</taxon>
        <taxon>Pseudomonadati</taxon>
        <taxon>Pseudomonadota</taxon>
        <taxon>Alphaproteobacteria</taxon>
        <taxon>Rhodobacterales</taxon>
        <taxon>Paracoccaceae</taxon>
        <taxon>Paracoccus</taxon>
    </lineage>
</organism>
<dbReference type="Gene3D" id="3.40.50.880">
    <property type="match status" value="1"/>
</dbReference>
<reference evidence="2 3" key="1">
    <citation type="submission" date="2022-03" db="EMBL/GenBank/DDBJ databases">
        <authorList>
            <person name="He Y."/>
        </authorList>
    </citation>
    <scope>NUCLEOTIDE SEQUENCE [LARGE SCALE GENOMIC DNA]</scope>
    <source>
        <strain evidence="2 3">TK19116</strain>
    </source>
</reference>
<feature type="domain" description="Glutamine amidotransferase" evidence="1">
    <location>
        <begin position="73"/>
        <end position="175"/>
    </location>
</feature>
<evidence type="ECO:0000313" key="2">
    <source>
        <dbReference type="EMBL" id="MCQ0970614.1"/>
    </source>
</evidence>
<comment type="caution">
    <text evidence="2">The sequence shown here is derived from an EMBL/GenBank/DDBJ whole genome shotgun (WGS) entry which is preliminary data.</text>
</comment>
<evidence type="ECO:0000313" key="3">
    <source>
        <dbReference type="Proteomes" id="UP001203945"/>
    </source>
</evidence>
<dbReference type="InterPro" id="IPR044992">
    <property type="entry name" value="ChyE-like"/>
</dbReference>
<dbReference type="EMBL" id="JAKZEU010000003">
    <property type="protein sequence ID" value="MCQ0970614.1"/>
    <property type="molecule type" value="Genomic_DNA"/>
</dbReference>
<dbReference type="InterPro" id="IPR017926">
    <property type="entry name" value="GATASE"/>
</dbReference>
<keyword evidence="3" id="KW-1185">Reference proteome</keyword>
<dbReference type="SUPFAM" id="SSF52317">
    <property type="entry name" value="Class I glutamine amidotransferase-like"/>
    <property type="match status" value="1"/>
</dbReference>
<keyword evidence="2" id="KW-0315">Glutamine amidotransferase</keyword>
<evidence type="ECO:0000259" key="1">
    <source>
        <dbReference type="Pfam" id="PF00117"/>
    </source>
</evidence>
<dbReference type="PANTHER" id="PTHR42695:SF5">
    <property type="entry name" value="GLUTAMINE AMIDOTRANSFERASE YLR126C-RELATED"/>
    <property type="match status" value="1"/>
</dbReference>
<dbReference type="InterPro" id="IPR029062">
    <property type="entry name" value="Class_I_gatase-like"/>
</dbReference>
<protein>
    <submittedName>
        <fullName evidence="2">Type 1 glutamine amidotransferase</fullName>
    </submittedName>
</protein>
<name>A0ABT1MR55_9RHOB</name>
<dbReference type="Pfam" id="PF00117">
    <property type="entry name" value="GATase"/>
    <property type="match status" value="1"/>
</dbReference>
<dbReference type="CDD" id="cd01741">
    <property type="entry name" value="GATase1_1"/>
    <property type="match status" value="1"/>
</dbReference>